<evidence type="ECO:0000256" key="1">
    <source>
        <dbReference type="SAM" id="Phobius"/>
    </source>
</evidence>
<name>A0A242ZAS4_9BACI</name>
<evidence type="ECO:0000313" key="3">
    <source>
        <dbReference type="Proteomes" id="UP000194945"/>
    </source>
</evidence>
<dbReference type="AlphaFoldDB" id="A0A242ZAS4"/>
<accession>A0A242ZAS4</accession>
<dbReference type="EMBL" id="NFDE01000045">
    <property type="protein sequence ID" value="OTX89968.1"/>
    <property type="molecule type" value="Genomic_DNA"/>
</dbReference>
<evidence type="ECO:0000313" key="2">
    <source>
        <dbReference type="EMBL" id="OTX89968.1"/>
    </source>
</evidence>
<proteinExistence type="predicted"/>
<keyword evidence="1" id="KW-0472">Membrane</keyword>
<keyword evidence="1" id="KW-1133">Transmembrane helix</keyword>
<feature type="transmembrane region" description="Helical" evidence="1">
    <location>
        <begin position="30"/>
        <end position="51"/>
    </location>
</feature>
<protein>
    <submittedName>
        <fullName evidence="2">Uncharacterized protein</fullName>
    </submittedName>
</protein>
<dbReference type="Proteomes" id="UP000194945">
    <property type="component" value="Unassembled WGS sequence"/>
</dbReference>
<dbReference type="PANTHER" id="PTHR41282">
    <property type="entry name" value="CONSERVED TRANSMEMBRANE PROTEIN-RELATED"/>
    <property type="match status" value="1"/>
</dbReference>
<comment type="caution">
    <text evidence="2">The sequence shown here is derived from an EMBL/GenBank/DDBJ whole genome shotgun (WGS) entry which is preliminary data.</text>
</comment>
<keyword evidence="1" id="KW-0812">Transmembrane</keyword>
<dbReference type="PANTHER" id="PTHR41282:SF1">
    <property type="entry name" value="CONSERVED TRANSMEMBRANE PROTEIN-RELATED"/>
    <property type="match status" value="1"/>
</dbReference>
<sequence>MVVSAFVIIVTALNQLLDFDSIENGVGSGAAKYMDCYSAIGLMMTLVWLYLEILRFVSYFMETEA</sequence>
<organism evidence="2 3">
    <name type="scientific">Bacillus wiedmannii</name>
    <dbReference type="NCBI Taxonomy" id="1890302"/>
    <lineage>
        <taxon>Bacteria</taxon>
        <taxon>Bacillati</taxon>
        <taxon>Bacillota</taxon>
        <taxon>Bacilli</taxon>
        <taxon>Bacillales</taxon>
        <taxon>Bacillaceae</taxon>
        <taxon>Bacillus</taxon>
        <taxon>Bacillus cereus group</taxon>
    </lineage>
</organism>
<reference evidence="2 3" key="1">
    <citation type="submission" date="2016-10" db="EMBL/GenBank/DDBJ databases">
        <title>Comparative genomics of Bacillus thuringiensis reveals a path to pathogens against multiple invertebrate hosts.</title>
        <authorList>
            <person name="Zheng J."/>
            <person name="Gao Q."/>
            <person name="Liu H."/>
            <person name="Peng D."/>
            <person name="Ruan L."/>
            <person name="Sun M."/>
        </authorList>
    </citation>
    <scope>NUCLEOTIDE SEQUENCE [LARGE SCALE GENOMIC DNA]</scope>
    <source>
        <strain evidence="2">BGSC 4BK1</strain>
    </source>
</reference>
<gene>
    <name evidence="2" type="ORF">BK730_13190</name>
</gene>
<dbReference type="Pfam" id="PF12811">
    <property type="entry name" value="BaxI_1"/>
    <property type="match status" value="1"/>
</dbReference>
<dbReference type="InterPro" id="IPR010539">
    <property type="entry name" value="BaxI_1-like"/>
</dbReference>